<comment type="caution">
    <text evidence="6">The sequence shown here is derived from an EMBL/GenBank/DDBJ whole genome shotgun (WGS) entry which is preliminary data.</text>
</comment>
<dbReference type="Pfam" id="PF00172">
    <property type="entry name" value="Zn_clus"/>
    <property type="match status" value="1"/>
</dbReference>
<feature type="domain" description="Zn(2)-C6 fungal-type" evidence="5">
    <location>
        <begin position="33"/>
        <end position="62"/>
    </location>
</feature>
<gene>
    <name evidence="6" type="ORF">PVAG01_06157</name>
</gene>
<evidence type="ECO:0000259" key="5">
    <source>
        <dbReference type="PROSITE" id="PS50048"/>
    </source>
</evidence>
<comment type="subcellular location">
    <subcellularLocation>
        <location evidence="1">Nucleus</location>
    </subcellularLocation>
</comment>
<dbReference type="SMART" id="SM00906">
    <property type="entry name" value="Fungal_trans"/>
    <property type="match status" value="1"/>
</dbReference>
<accession>A0ABR4PG67</accession>
<protein>
    <submittedName>
        <fullName evidence="6">Fungal specific transcription factor</fullName>
    </submittedName>
</protein>
<dbReference type="SUPFAM" id="SSF57701">
    <property type="entry name" value="Zn2/Cys6 DNA-binding domain"/>
    <property type="match status" value="1"/>
</dbReference>
<dbReference type="InterPro" id="IPR001138">
    <property type="entry name" value="Zn2Cys6_DnaBD"/>
</dbReference>
<dbReference type="CDD" id="cd00067">
    <property type="entry name" value="GAL4"/>
    <property type="match status" value="1"/>
</dbReference>
<dbReference type="InterPro" id="IPR007219">
    <property type="entry name" value="XnlR_reg_dom"/>
</dbReference>
<dbReference type="PROSITE" id="PS00463">
    <property type="entry name" value="ZN2_CY6_FUNGAL_1"/>
    <property type="match status" value="1"/>
</dbReference>
<feature type="region of interest" description="Disordered" evidence="4">
    <location>
        <begin position="1"/>
        <end position="26"/>
    </location>
</feature>
<proteinExistence type="predicted"/>
<dbReference type="CDD" id="cd12148">
    <property type="entry name" value="fungal_TF_MHR"/>
    <property type="match status" value="1"/>
</dbReference>
<name>A0ABR4PG67_9HELO</name>
<dbReference type="Pfam" id="PF04082">
    <property type="entry name" value="Fungal_trans"/>
    <property type="match status" value="1"/>
</dbReference>
<dbReference type="EMBL" id="JBFCZG010000005">
    <property type="protein sequence ID" value="KAL3422001.1"/>
    <property type="molecule type" value="Genomic_DNA"/>
</dbReference>
<evidence type="ECO:0000313" key="7">
    <source>
        <dbReference type="Proteomes" id="UP001629113"/>
    </source>
</evidence>
<dbReference type="Gene3D" id="4.10.240.10">
    <property type="entry name" value="Zn(2)-C6 fungal-type DNA-binding domain"/>
    <property type="match status" value="1"/>
</dbReference>
<dbReference type="InterPro" id="IPR050613">
    <property type="entry name" value="Sec_Metabolite_Reg"/>
</dbReference>
<evidence type="ECO:0000256" key="2">
    <source>
        <dbReference type="ARBA" id="ARBA00022723"/>
    </source>
</evidence>
<evidence type="ECO:0000256" key="3">
    <source>
        <dbReference type="ARBA" id="ARBA00023242"/>
    </source>
</evidence>
<sequence>METQYQASEPEGLEDQPPGLTGASSSRKKVERSCIMCHQRKIRCNKSSPCSNCVRVDVLCCYPSVQERSERRHHKTTITEVAARLARLERTITALSKDAPAKESNGQPAESLLAGEVTGDVQNQESSPKSEFLVQEGGTSRYFNEFLLSKILTEEDELRSVIGSPRADENTFQNDLPFDNGDILFGSYKVASDLQSLTPTRWQAAQLWQIFQNNVDPVVKILHIPTTQVDVFSAIADLETASGDMKALLFSIYFAATTTLSPTEVTNLLNQSREAALHKFKGALQQALSMSQILDSPSMKSLQALAIYIVCLRAHDRGRAGWALNGLILRLAKSVGLHRDGKNFGLSPFESEMRRRLWHQIDTADVRASEDLGISLSSTDLSIDTALPLNLDDIDLSVDMESLPVAKKKWTGMTLSRLQLEAAYVGQQVVQNIGHSSATMSSQTSRDEILKAHLVHVENSYLKYCNENIPVQRLTATMVRGYLIKLDFLMRHQNPSIEIEESPNDPYASDEGLIEGCLLIEAQINWFSDEMLKGFQWYLRTFFQYYILTDVLRHLCANPNGPHSARAFKTVDDSFKMYNYRQDHGPKWTFMLQLRAKAERARASSNQPNQVCNEQDASTWLQDFSAPSEIPNDFAGWNTAGQSDLFNWTNFPEDFGM</sequence>
<dbReference type="PROSITE" id="PS50048">
    <property type="entry name" value="ZN2_CY6_FUNGAL_2"/>
    <property type="match status" value="1"/>
</dbReference>
<evidence type="ECO:0000313" key="6">
    <source>
        <dbReference type="EMBL" id="KAL3422001.1"/>
    </source>
</evidence>
<dbReference type="Proteomes" id="UP001629113">
    <property type="component" value="Unassembled WGS sequence"/>
</dbReference>
<organism evidence="6 7">
    <name type="scientific">Phlyctema vagabunda</name>
    <dbReference type="NCBI Taxonomy" id="108571"/>
    <lineage>
        <taxon>Eukaryota</taxon>
        <taxon>Fungi</taxon>
        <taxon>Dikarya</taxon>
        <taxon>Ascomycota</taxon>
        <taxon>Pezizomycotina</taxon>
        <taxon>Leotiomycetes</taxon>
        <taxon>Helotiales</taxon>
        <taxon>Dermateaceae</taxon>
        <taxon>Phlyctema</taxon>
    </lineage>
</organism>
<keyword evidence="2" id="KW-0479">Metal-binding</keyword>
<dbReference type="InterPro" id="IPR036864">
    <property type="entry name" value="Zn2-C6_fun-type_DNA-bd_sf"/>
</dbReference>
<evidence type="ECO:0000256" key="1">
    <source>
        <dbReference type="ARBA" id="ARBA00004123"/>
    </source>
</evidence>
<evidence type="ECO:0000256" key="4">
    <source>
        <dbReference type="SAM" id="MobiDB-lite"/>
    </source>
</evidence>
<dbReference type="SMART" id="SM00066">
    <property type="entry name" value="GAL4"/>
    <property type="match status" value="1"/>
</dbReference>
<keyword evidence="7" id="KW-1185">Reference proteome</keyword>
<dbReference type="PANTHER" id="PTHR31001">
    <property type="entry name" value="UNCHARACTERIZED TRANSCRIPTIONAL REGULATORY PROTEIN"/>
    <property type="match status" value="1"/>
</dbReference>
<dbReference type="PANTHER" id="PTHR31001:SF57">
    <property type="entry name" value="ZN(II)2CYS6 TRANSCRIPTION FACTOR (EUROFUNG)"/>
    <property type="match status" value="1"/>
</dbReference>
<keyword evidence="3" id="KW-0539">Nucleus</keyword>
<reference evidence="6 7" key="1">
    <citation type="submission" date="2024-06" db="EMBL/GenBank/DDBJ databases">
        <title>Complete genome of Phlyctema vagabunda strain 19-DSS-EL-015.</title>
        <authorList>
            <person name="Fiorenzani C."/>
        </authorList>
    </citation>
    <scope>NUCLEOTIDE SEQUENCE [LARGE SCALE GENOMIC DNA]</scope>
    <source>
        <strain evidence="6 7">19-DSS-EL-015</strain>
    </source>
</reference>